<organism evidence="1 2">
    <name type="scientific">Taxus chinensis</name>
    <name type="common">Chinese yew</name>
    <name type="synonym">Taxus wallichiana var. chinensis</name>
    <dbReference type="NCBI Taxonomy" id="29808"/>
    <lineage>
        <taxon>Eukaryota</taxon>
        <taxon>Viridiplantae</taxon>
        <taxon>Streptophyta</taxon>
        <taxon>Embryophyta</taxon>
        <taxon>Tracheophyta</taxon>
        <taxon>Spermatophyta</taxon>
        <taxon>Pinopsida</taxon>
        <taxon>Pinidae</taxon>
        <taxon>Conifers II</taxon>
        <taxon>Cupressales</taxon>
        <taxon>Taxaceae</taxon>
        <taxon>Taxus</taxon>
    </lineage>
</organism>
<name>A0AA38CBM8_TAXCH</name>
<feature type="non-terminal residue" evidence="1">
    <location>
        <position position="1"/>
    </location>
</feature>
<keyword evidence="2" id="KW-1185">Reference proteome</keyword>
<proteinExistence type="predicted"/>
<evidence type="ECO:0000313" key="2">
    <source>
        <dbReference type="Proteomes" id="UP000824469"/>
    </source>
</evidence>
<dbReference type="EMBL" id="JAHRHJ020001365">
    <property type="protein sequence ID" value="KAH9293268.1"/>
    <property type="molecule type" value="Genomic_DNA"/>
</dbReference>
<sequence>RVTSTFIGCCEVCSCLESTARPATGMSQAAGMCSLVEAFLSASSRQVVQLCC</sequence>
<dbReference type="AlphaFoldDB" id="A0AA38CBM8"/>
<feature type="non-terminal residue" evidence="1">
    <location>
        <position position="52"/>
    </location>
</feature>
<dbReference type="Proteomes" id="UP000824469">
    <property type="component" value="Unassembled WGS sequence"/>
</dbReference>
<protein>
    <submittedName>
        <fullName evidence="1">Uncharacterized protein</fullName>
    </submittedName>
</protein>
<comment type="caution">
    <text evidence="1">The sequence shown here is derived from an EMBL/GenBank/DDBJ whole genome shotgun (WGS) entry which is preliminary data.</text>
</comment>
<accession>A0AA38CBM8</accession>
<gene>
    <name evidence="1" type="ORF">KI387_041528</name>
</gene>
<reference evidence="1 2" key="1">
    <citation type="journal article" date="2021" name="Nat. Plants">
        <title>The Taxus genome provides insights into paclitaxel biosynthesis.</title>
        <authorList>
            <person name="Xiong X."/>
            <person name="Gou J."/>
            <person name="Liao Q."/>
            <person name="Li Y."/>
            <person name="Zhou Q."/>
            <person name="Bi G."/>
            <person name="Li C."/>
            <person name="Du R."/>
            <person name="Wang X."/>
            <person name="Sun T."/>
            <person name="Guo L."/>
            <person name="Liang H."/>
            <person name="Lu P."/>
            <person name="Wu Y."/>
            <person name="Zhang Z."/>
            <person name="Ro D.K."/>
            <person name="Shang Y."/>
            <person name="Huang S."/>
            <person name="Yan J."/>
        </authorList>
    </citation>
    <scope>NUCLEOTIDE SEQUENCE [LARGE SCALE GENOMIC DNA]</scope>
    <source>
        <strain evidence="1">Ta-2019</strain>
    </source>
</reference>
<evidence type="ECO:0000313" key="1">
    <source>
        <dbReference type="EMBL" id="KAH9293268.1"/>
    </source>
</evidence>